<feature type="compositionally biased region" description="Low complexity" evidence="1">
    <location>
        <begin position="104"/>
        <end position="128"/>
    </location>
</feature>
<feature type="region of interest" description="Disordered" evidence="1">
    <location>
        <begin position="224"/>
        <end position="260"/>
    </location>
</feature>
<proteinExistence type="predicted"/>
<accession>A0AAN6PQ83</accession>
<dbReference type="EMBL" id="MU863754">
    <property type="protein sequence ID" value="KAK4095955.1"/>
    <property type="molecule type" value="Genomic_DNA"/>
</dbReference>
<evidence type="ECO:0000256" key="1">
    <source>
        <dbReference type="SAM" id="MobiDB-lite"/>
    </source>
</evidence>
<comment type="caution">
    <text evidence="2">The sequence shown here is derived from an EMBL/GenBank/DDBJ whole genome shotgun (WGS) entry which is preliminary data.</text>
</comment>
<dbReference type="Proteomes" id="UP001305647">
    <property type="component" value="Unassembled WGS sequence"/>
</dbReference>
<evidence type="ECO:0000313" key="3">
    <source>
        <dbReference type="Proteomes" id="UP001305647"/>
    </source>
</evidence>
<feature type="compositionally biased region" description="Polar residues" evidence="1">
    <location>
        <begin position="146"/>
        <end position="162"/>
    </location>
</feature>
<dbReference type="AlphaFoldDB" id="A0AAN6PQ83"/>
<organism evidence="2 3">
    <name type="scientific">Parathielavia hyrcaniae</name>
    <dbReference type="NCBI Taxonomy" id="113614"/>
    <lineage>
        <taxon>Eukaryota</taxon>
        <taxon>Fungi</taxon>
        <taxon>Dikarya</taxon>
        <taxon>Ascomycota</taxon>
        <taxon>Pezizomycotina</taxon>
        <taxon>Sordariomycetes</taxon>
        <taxon>Sordariomycetidae</taxon>
        <taxon>Sordariales</taxon>
        <taxon>Chaetomiaceae</taxon>
        <taxon>Parathielavia</taxon>
    </lineage>
</organism>
<feature type="region of interest" description="Disordered" evidence="1">
    <location>
        <begin position="142"/>
        <end position="200"/>
    </location>
</feature>
<feature type="compositionally biased region" description="Polar residues" evidence="1">
    <location>
        <begin position="1"/>
        <end position="10"/>
    </location>
</feature>
<reference evidence="2" key="2">
    <citation type="submission" date="2023-05" db="EMBL/GenBank/DDBJ databases">
        <authorList>
            <consortium name="Lawrence Berkeley National Laboratory"/>
            <person name="Steindorff A."/>
            <person name="Hensen N."/>
            <person name="Bonometti L."/>
            <person name="Westerberg I."/>
            <person name="Brannstrom I.O."/>
            <person name="Guillou S."/>
            <person name="Cros-Aarteil S."/>
            <person name="Calhoun S."/>
            <person name="Haridas S."/>
            <person name="Kuo A."/>
            <person name="Mondo S."/>
            <person name="Pangilinan J."/>
            <person name="Riley R."/>
            <person name="Labutti K."/>
            <person name="Andreopoulos B."/>
            <person name="Lipzen A."/>
            <person name="Chen C."/>
            <person name="Yanf M."/>
            <person name="Daum C."/>
            <person name="Ng V."/>
            <person name="Clum A."/>
            <person name="Ohm R."/>
            <person name="Martin F."/>
            <person name="Silar P."/>
            <person name="Natvig D."/>
            <person name="Lalanne C."/>
            <person name="Gautier V."/>
            <person name="Ament-Velasquez S.L."/>
            <person name="Kruys A."/>
            <person name="Hutchinson M.I."/>
            <person name="Powell A.J."/>
            <person name="Barry K."/>
            <person name="Miller A.N."/>
            <person name="Grigoriev I.V."/>
            <person name="Debuchy R."/>
            <person name="Gladieux P."/>
            <person name="Thoren M.H."/>
            <person name="Johannesson H."/>
        </authorList>
    </citation>
    <scope>NUCLEOTIDE SEQUENCE</scope>
    <source>
        <strain evidence="2">CBS 757.83</strain>
    </source>
</reference>
<evidence type="ECO:0000313" key="2">
    <source>
        <dbReference type="EMBL" id="KAK4095955.1"/>
    </source>
</evidence>
<feature type="region of interest" description="Disordered" evidence="1">
    <location>
        <begin position="1"/>
        <end position="26"/>
    </location>
</feature>
<feature type="compositionally biased region" description="Low complexity" evidence="1">
    <location>
        <begin position="244"/>
        <end position="257"/>
    </location>
</feature>
<feature type="compositionally biased region" description="Polar residues" evidence="1">
    <location>
        <begin position="178"/>
        <end position="195"/>
    </location>
</feature>
<sequence length="279" mass="30063">MVSQSSQRTLAQPPRPADPARSFNERSHGIMRKIHTLTTALSDFGVEIALLIKTSEVEFTYESEDGMLRDFNTDLPEENRFRPQDVESLFQGRVLACPSINSMSPLRGRSGRSSPTPSTSSAASASSAPSLAATGLSFPTLPPTYHASSNPTLPSARPTSVSPLPAAEADLTLPASPSPSQGASLSFPSTDSGPTWMSDLPPLTSPVMDISNLLNLESWPAANDVPFPDKTAHRPLPASRPIRRPTTPTPSTSGRSRCQSPYRVLKVCAPSKPRRRWFD</sequence>
<protein>
    <submittedName>
        <fullName evidence="2">Uncharacterized protein</fullName>
    </submittedName>
</protein>
<name>A0AAN6PQ83_9PEZI</name>
<reference evidence="2" key="1">
    <citation type="journal article" date="2023" name="Mol. Phylogenet. Evol.">
        <title>Genome-scale phylogeny and comparative genomics of the fungal order Sordariales.</title>
        <authorList>
            <person name="Hensen N."/>
            <person name="Bonometti L."/>
            <person name="Westerberg I."/>
            <person name="Brannstrom I.O."/>
            <person name="Guillou S."/>
            <person name="Cros-Aarteil S."/>
            <person name="Calhoun S."/>
            <person name="Haridas S."/>
            <person name="Kuo A."/>
            <person name="Mondo S."/>
            <person name="Pangilinan J."/>
            <person name="Riley R."/>
            <person name="LaButti K."/>
            <person name="Andreopoulos B."/>
            <person name="Lipzen A."/>
            <person name="Chen C."/>
            <person name="Yan M."/>
            <person name="Daum C."/>
            <person name="Ng V."/>
            <person name="Clum A."/>
            <person name="Steindorff A."/>
            <person name="Ohm R.A."/>
            <person name="Martin F."/>
            <person name="Silar P."/>
            <person name="Natvig D.O."/>
            <person name="Lalanne C."/>
            <person name="Gautier V."/>
            <person name="Ament-Velasquez S.L."/>
            <person name="Kruys A."/>
            <person name="Hutchinson M.I."/>
            <person name="Powell A.J."/>
            <person name="Barry K."/>
            <person name="Miller A.N."/>
            <person name="Grigoriev I.V."/>
            <person name="Debuchy R."/>
            <person name="Gladieux P."/>
            <person name="Hiltunen Thoren M."/>
            <person name="Johannesson H."/>
        </authorList>
    </citation>
    <scope>NUCLEOTIDE SEQUENCE</scope>
    <source>
        <strain evidence="2">CBS 757.83</strain>
    </source>
</reference>
<feature type="region of interest" description="Disordered" evidence="1">
    <location>
        <begin position="101"/>
        <end position="128"/>
    </location>
</feature>
<gene>
    <name evidence="2" type="ORF">N658DRAFT_72259</name>
</gene>
<keyword evidence="3" id="KW-1185">Reference proteome</keyword>